<dbReference type="RefSeq" id="WP_408624085.1">
    <property type="nucleotide sequence ID" value="NZ_JBEQCT010000005.1"/>
</dbReference>
<reference evidence="5 6" key="1">
    <citation type="journal article" date="2013" name="Int. J. Syst. Evol. Microbiol.">
        <title>Celerinatantimonas yamalensis sp. nov., a cold-adapted diazotrophic bacterium from a cold permafrost brine.</title>
        <authorList>
            <person name="Shcherbakova V."/>
            <person name="Chuvilskaya N."/>
            <person name="Rivkina E."/>
            <person name="Demidov N."/>
            <person name="Uchaeva V."/>
            <person name="Suetin S."/>
            <person name="Suzina N."/>
            <person name="Gilichinsky D."/>
        </authorList>
    </citation>
    <scope>NUCLEOTIDE SEQUENCE [LARGE SCALE GENOMIC DNA]</scope>
    <source>
        <strain evidence="5 6">C7</strain>
    </source>
</reference>
<dbReference type="InterPro" id="IPR000160">
    <property type="entry name" value="GGDEF_dom"/>
</dbReference>
<evidence type="ECO:0000313" key="6">
    <source>
        <dbReference type="Proteomes" id="UP001629953"/>
    </source>
</evidence>
<dbReference type="InterPro" id="IPR050469">
    <property type="entry name" value="Diguanylate_Cyclase"/>
</dbReference>
<dbReference type="PANTHER" id="PTHR45138:SF9">
    <property type="entry name" value="DIGUANYLATE CYCLASE DGCM-RELATED"/>
    <property type="match status" value="1"/>
</dbReference>
<gene>
    <name evidence="5" type="ORF">ABUE30_12350</name>
</gene>
<dbReference type="EMBL" id="JBEQCT010000005">
    <property type="protein sequence ID" value="MFM2485835.1"/>
    <property type="molecule type" value="Genomic_DNA"/>
</dbReference>
<accession>A0ABW9G828</accession>
<dbReference type="SMART" id="SM00267">
    <property type="entry name" value="GGDEF"/>
    <property type="match status" value="1"/>
</dbReference>
<dbReference type="Gene3D" id="3.30.70.270">
    <property type="match status" value="1"/>
</dbReference>
<dbReference type="InterPro" id="IPR048516">
    <property type="entry name" value="DGCcoil"/>
</dbReference>
<dbReference type="EC" id="2.7.7.65" evidence="1"/>
<organism evidence="5 6">
    <name type="scientific">Celerinatantimonas yamalensis</name>
    <dbReference type="NCBI Taxonomy" id="559956"/>
    <lineage>
        <taxon>Bacteria</taxon>
        <taxon>Pseudomonadati</taxon>
        <taxon>Pseudomonadota</taxon>
        <taxon>Gammaproteobacteria</taxon>
        <taxon>Celerinatantimonadaceae</taxon>
        <taxon>Celerinatantimonas</taxon>
    </lineage>
</organism>
<keyword evidence="3" id="KW-0175">Coiled coil</keyword>
<dbReference type="InterPro" id="IPR029787">
    <property type="entry name" value="Nucleotide_cyclase"/>
</dbReference>
<proteinExistence type="predicted"/>
<evidence type="ECO:0000256" key="3">
    <source>
        <dbReference type="SAM" id="Coils"/>
    </source>
</evidence>
<keyword evidence="6" id="KW-1185">Reference proteome</keyword>
<evidence type="ECO:0000256" key="1">
    <source>
        <dbReference type="ARBA" id="ARBA00012528"/>
    </source>
</evidence>
<dbReference type="Pfam" id="PF00990">
    <property type="entry name" value="GGDEF"/>
    <property type="match status" value="1"/>
</dbReference>
<evidence type="ECO:0000313" key="5">
    <source>
        <dbReference type="EMBL" id="MFM2485835.1"/>
    </source>
</evidence>
<comment type="catalytic activity">
    <reaction evidence="2">
        <text>2 GTP = 3',3'-c-di-GMP + 2 diphosphate</text>
        <dbReference type="Rhea" id="RHEA:24898"/>
        <dbReference type="ChEBI" id="CHEBI:33019"/>
        <dbReference type="ChEBI" id="CHEBI:37565"/>
        <dbReference type="ChEBI" id="CHEBI:58805"/>
        <dbReference type="EC" id="2.7.7.65"/>
    </reaction>
</comment>
<dbReference type="SUPFAM" id="SSF55073">
    <property type="entry name" value="Nucleotide cyclase"/>
    <property type="match status" value="1"/>
</dbReference>
<keyword evidence="5" id="KW-0548">Nucleotidyltransferase</keyword>
<comment type="caution">
    <text evidence="5">The sequence shown here is derived from an EMBL/GenBank/DDBJ whole genome shotgun (WGS) entry which is preliminary data.</text>
</comment>
<keyword evidence="5" id="KW-0808">Transferase</keyword>
<dbReference type="NCBIfam" id="TIGR00254">
    <property type="entry name" value="GGDEF"/>
    <property type="match status" value="1"/>
</dbReference>
<dbReference type="InterPro" id="IPR043128">
    <property type="entry name" value="Rev_trsase/Diguanyl_cyclase"/>
</dbReference>
<feature type="domain" description="GGDEF" evidence="4">
    <location>
        <begin position="398"/>
        <end position="529"/>
    </location>
</feature>
<dbReference type="Proteomes" id="UP001629953">
    <property type="component" value="Unassembled WGS sequence"/>
</dbReference>
<name>A0ABW9G828_9GAMM</name>
<sequence length="529" mass="61210">MNDVNSVLKQLEQVQQQLGRSDSASTGRSKSTSAVPDYQSVYQLINHMCLMCRGVDRALDNRLAELRRQLDKGIALTQLQPQIEQVSRLVNQHYRSHETNLLRLQSVIQYSGEQLGQVNGLPPKLRQQLKNFKQQPIPYSYQENLDRLTEILEFYHQAVANKPGGFTIKDSAPEHTPKRSLLDTQQHQRICDELQRMISELDFQTKTNEELNQIRSQLLDGIAPELIPSICQRVIQLMLDGLREERKVTQEYLVSLNADLRQMDKQFDLSVEAAKLIQQRYATQHKSLKRQVVNLGVEIKTVADLDHAKKLLQQRMVQLGLLFKDNEQLETEIGDLTNRLNDLESQLEQVRKQSEQQEQYVSTQKHQLFIDTLTQIYNRCALDERMELEYKRWRRYGYDLGIAIIDLDHFRTINQQFGYLAGDKALKVIARALQSSLRDTDFLARFGGEEFVILMPNINADDLLLPLDHIRDHVSSLPFRFKQQQVSITASIGATLFRDSDRLLDAFERADQALYEAKNKQPNLTNIIL</sequence>
<dbReference type="Pfam" id="PF20975">
    <property type="entry name" value="DGCcoil"/>
    <property type="match status" value="1"/>
</dbReference>
<protein>
    <recommendedName>
        <fullName evidence="1">diguanylate cyclase</fullName>
        <ecNumber evidence="1">2.7.7.65</ecNumber>
    </recommendedName>
</protein>
<evidence type="ECO:0000256" key="2">
    <source>
        <dbReference type="ARBA" id="ARBA00034247"/>
    </source>
</evidence>
<feature type="coiled-coil region" evidence="3">
    <location>
        <begin position="326"/>
        <end position="360"/>
    </location>
</feature>
<dbReference type="PANTHER" id="PTHR45138">
    <property type="entry name" value="REGULATORY COMPONENTS OF SENSORY TRANSDUCTION SYSTEM"/>
    <property type="match status" value="1"/>
</dbReference>
<dbReference type="PROSITE" id="PS50887">
    <property type="entry name" value="GGDEF"/>
    <property type="match status" value="1"/>
</dbReference>
<dbReference type="GO" id="GO:0052621">
    <property type="term" value="F:diguanylate cyclase activity"/>
    <property type="evidence" value="ECO:0007669"/>
    <property type="project" value="UniProtKB-EC"/>
</dbReference>
<evidence type="ECO:0000259" key="4">
    <source>
        <dbReference type="PROSITE" id="PS50887"/>
    </source>
</evidence>
<dbReference type="CDD" id="cd01949">
    <property type="entry name" value="GGDEF"/>
    <property type="match status" value="1"/>
</dbReference>